<dbReference type="InterPro" id="IPR016024">
    <property type="entry name" value="ARM-type_fold"/>
</dbReference>
<feature type="region of interest" description="Disordered" evidence="1">
    <location>
        <begin position="232"/>
        <end position="285"/>
    </location>
</feature>
<dbReference type="Proteomes" id="UP000265618">
    <property type="component" value="Unassembled WGS sequence"/>
</dbReference>
<dbReference type="SUPFAM" id="SSF48371">
    <property type="entry name" value="ARM repeat"/>
    <property type="match status" value="1"/>
</dbReference>
<evidence type="ECO:0000313" key="2">
    <source>
        <dbReference type="EMBL" id="GIQ83527.1"/>
    </source>
</evidence>
<name>A0A9K3CW43_9EUKA</name>
<evidence type="ECO:0000313" key="3">
    <source>
        <dbReference type="Proteomes" id="UP000265618"/>
    </source>
</evidence>
<gene>
    <name evidence="2" type="ORF">KIPB_004868</name>
</gene>
<evidence type="ECO:0000256" key="1">
    <source>
        <dbReference type="SAM" id="MobiDB-lite"/>
    </source>
</evidence>
<dbReference type="AlphaFoldDB" id="A0A9K3CW43"/>
<keyword evidence="3" id="KW-1185">Reference proteome</keyword>
<reference evidence="2 3" key="1">
    <citation type="journal article" date="2018" name="PLoS ONE">
        <title>The draft genome of Kipferlia bialata reveals reductive genome evolution in fornicate parasites.</title>
        <authorList>
            <person name="Tanifuji G."/>
            <person name="Takabayashi S."/>
            <person name="Kume K."/>
            <person name="Takagi M."/>
            <person name="Nakayama T."/>
            <person name="Kamikawa R."/>
            <person name="Inagaki Y."/>
            <person name="Hashimoto T."/>
        </authorList>
    </citation>
    <scope>NUCLEOTIDE SEQUENCE [LARGE SCALE GENOMIC DNA]</scope>
    <source>
        <strain evidence="2">NY0173</strain>
    </source>
</reference>
<organism evidence="2 3">
    <name type="scientific">Kipferlia bialata</name>
    <dbReference type="NCBI Taxonomy" id="797122"/>
    <lineage>
        <taxon>Eukaryota</taxon>
        <taxon>Metamonada</taxon>
        <taxon>Carpediemonas-like organisms</taxon>
        <taxon>Kipferlia</taxon>
    </lineage>
</organism>
<dbReference type="EMBL" id="BDIP01001084">
    <property type="protein sequence ID" value="GIQ83527.1"/>
    <property type="molecule type" value="Genomic_DNA"/>
</dbReference>
<feature type="compositionally biased region" description="Polar residues" evidence="1">
    <location>
        <begin position="232"/>
        <end position="241"/>
    </location>
</feature>
<comment type="caution">
    <text evidence="2">The sequence shown here is derived from an EMBL/GenBank/DDBJ whole genome shotgun (WGS) entry which is preliminary data.</text>
</comment>
<accession>A0A9K3CW43</accession>
<protein>
    <submittedName>
        <fullName evidence="2">Uncharacterized protein</fullName>
    </submittedName>
</protein>
<proteinExistence type="predicted"/>
<sequence length="771" mass="82917">MGTQIGTLATESSLLGEACPLLLSAAKTLAQGPHNWDVVRSVLSLLTHIVHTEAEVEVQGDVDTPMGSGNLSYSHLLLDEGLVDCINTVCQSVSEERAYLCLDRPTSVEGEGIEVETGESVSPAGTISFLGALSSLSDGSEGERERGDVIVDTLAVETPRGIISFTGALGGLMETEVGGEGSDCEGEGEGKVECESVEVSETDMEDDTDVVVPSGGTISFLGRLGDMVQQSEPGEMLQETTSESDADTSVDTTDQESGMDPIDQDSGMSMETWEEGGEREVGGEGEAEADEFMEYLDTEDVEVVDEGDIEKAVPFDRDTLPEALVLTETAEAAFQLIHAVLQGLSLTPHLVPSLVDMAHTHYALCPQEGCTMLMPLTISDPTCALLFQAGILDTLLHMSQDPQALSSVSWFTRVLLSSETAIVDGSLRPGFLPLLEAVLTLPRHLEEMRLNVTSNLVDPAVFDTAQALLNASNFCRGSTLRTLAVTLGKEAVTCVTPLLDGGASTLSLPGIIHSAMAQRESPTNGSSVLELLVEGTLCLKALASKADLSLRSSILRPALDSLSSALSTHGHWDRVAYALLDMVSMVVDADRESVPRYHEGLHHALLQVMSTFSDTVTVGRCATLMFNMAQGEASPSPSPMCDRATVKTLVEQARRHGRCASMVAYLPIWRLFTLWTMNASNRAPMGDVALEYSASKYVGPFCGATYQRSQSLAQLFPGDFTTMHDGERERLVYRDTGTGNLAEFTHMGERLETFFEYRYQRSAVLVDSMDY</sequence>